<dbReference type="SMART" id="SM00897">
    <property type="entry name" value="FIST"/>
    <property type="match status" value="1"/>
</dbReference>
<dbReference type="EMBL" id="PCRH01000019">
    <property type="protein sequence ID" value="PIP17252.1"/>
    <property type="molecule type" value="Genomic_DNA"/>
</dbReference>
<dbReference type="AlphaFoldDB" id="A0A2G9YDJ4"/>
<dbReference type="SMART" id="SM01204">
    <property type="entry name" value="FIST_C"/>
    <property type="match status" value="1"/>
</dbReference>
<organism evidence="3 4">
    <name type="scientific">Candidatus Portnoybacteria bacterium CG23_combo_of_CG06-09_8_20_14_all_37_13</name>
    <dbReference type="NCBI Taxonomy" id="1974819"/>
    <lineage>
        <taxon>Bacteria</taxon>
        <taxon>Candidatus Portnoyibacteriota</taxon>
    </lineage>
</organism>
<dbReference type="Proteomes" id="UP000231480">
    <property type="component" value="Unassembled WGS sequence"/>
</dbReference>
<accession>A0A2G9YDJ4</accession>
<dbReference type="PANTHER" id="PTHR40252">
    <property type="entry name" value="BLR0328 PROTEIN"/>
    <property type="match status" value="1"/>
</dbReference>
<dbReference type="Pfam" id="PF08495">
    <property type="entry name" value="FIST"/>
    <property type="match status" value="1"/>
</dbReference>
<protein>
    <recommendedName>
        <fullName evidence="5">FIST domain-containing protein</fullName>
    </recommendedName>
</protein>
<sequence>MIQAGIGQSKNNNSQKAGQEAYQMAINQITDGKPELIVVFASVRFDQKQLLAGITSVAKDIPVVGCSTSGEITTQGPTNQSVAIIALKADNIDFAVGLGKEVKENSRQAGQQAAEDVIRKLAGKQPLMFVMFPDGLTGNGAEIVRGVQDILGGHFPLMGGSAGDDFEFKKTFEYYDNEVLNDAVVGIGMAGEFAWGVGVRHGWEPIGLPMKVTKSEGAILKELNNKPALRIYEDYFGKKAEELIRKPIAKMAYTYPLGMSVKGSSELLIRDVVIANEKGEITCAAEIPQGSEIRLMLGDPEKAVQAAREAAENAKSQLKGVESKAIFVFDCMARYKLLGQGIRTKEEIDVIQEVLGKNVPLIGFYTYGEQAPLAGDIDPQTRQSVFHNETMALLVIGE</sequence>
<evidence type="ECO:0008006" key="5">
    <source>
        <dbReference type="Google" id="ProtNLM"/>
    </source>
</evidence>
<proteinExistence type="predicted"/>
<evidence type="ECO:0000259" key="2">
    <source>
        <dbReference type="SMART" id="SM01204"/>
    </source>
</evidence>
<dbReference type="Pfam" id="PF10442">
    <property type="entry name" value="FIST_C"/>
    <property type="match status" value="1"/>
</dbReference>
<name>A0A2G9YDJ4_9BACT</name>
<dbReference type="PANTHER" id="PTHR40252:SF2">
    <property type="entry name" value="BLR0328 PROTEIN"/>
    <property type="match status" value="1"/>
</dbReference>
<dbReference type="InterPro" id="IPR019494">
    <property type="entry name" value="FIST_C"/>
</dbReference>
<gene>
    <name evidence="3" type="ORF">COX44_00850</name>
</gene>
<evidence type="ECO:0000313" key="3">
    <source>
        <dbReference type="EMBL" id="PIP17252.1"/>
    </source>
</evidence>
<evidence type="ECO:0000259" key="1">
    <source>
        <dbReference type="SMART" id="SM00897"/>
    </source>
</evidence>
<reference evidence="3 4" key="1">
    <citation type="submission" date="2017-09" db="EMBL/GenBank/DDBJ databases">
        <title>Depth-based differentiation of microbial function through sediment-hosted aquifers and enrichment of novel symbionts in the deep terrestrial subsurface.</title>
        <authorList>
            <person name="Probst A.J."/>
            <person name="Ladd B."/>
            <person name="Jarett J.K."/>
            <person name="Geller-Mcgrath D.E."/>
            <person name="Sieber C.M."/>
            <person name="Emerson J.B."/>
            <person name="Anantharaman K."/>
            <person name="Thomas B.C."/>
            <person name="Malmstrom R."/>
            <person name="Stieglmeier M."/>
            <person name="Klingl A."/>
            <person name="Woyke T."/>
            <person name="Ryan C.M."/>
            <person name="Banfield J.F."/>
        </authorList>
    </citation>
    <scope>NUCLEOTIDE SEQUENCE [LARGE SCALE GENOMIC DNA]</scope>
    <source>
        <strain evidence="3">CG23_combo_of_CG06-09_8_20_14_all_37_13</strain>
    </source>
</reference>
<feature type="domain" description="FIST" evidence="1">
    <location>
        <begin position="33"/>
        <end position="227"/>
    </location>
</feature>
<comment type="caution">
    <text evidence="3">The sequence shown here is derived from an EMBL/GenBank/DDBJ whole genome shotgun (WGS) entry which is preliminary data.</text>
</comment>
<evidence type="ECO:0000313" key="4">
    <source>
        <dbReference type="Proteomes" id="UP000231480"/>
    </source>
</evidence>
<feature type="domain" description="FIST C-domain" evidence="2">
    <location>
        <begin position="228"/>
        <end position="373"/>
    </location>
</feature>
<dbReference type="InterPro" id="IPR013702">
    <property type="entry name" value="FIST_domain_N"/>
</dbReference>